<dbReference type="RefSeq" id="WP_173272850.1">
    <property type="nucleotide sequence ID" value="NZ_JABMKV010000003.1"/>
</dbReference>
<comment type="caution">
    <text evidence="2">The sequence shown here is derived from an EMBL/GenBank/DDBJ whole genome shotgun (WGS) entry which is preliminary data.</text>
</comment>
<evidence type="ECO:0008006" key="4">
    <source>
        <dbReference type="Google" id="ProtNLM"/>
    </source>
</evidence>
<feature type="signal peptide" evidence="1">
    <location>
        <begin position="1"/>
        <end position="24"/>
    </location>
</feature>
<evidence type="ECO:0000313" key="3">
    <source>
        <dbReference type="Proteomes" id="UP000762110"/>
    </source>
</evidence>
<proteinExistence type="predicted"/>
<name>A0ABX2DFP1_9SPHI</name>
<dbReference type="Proteomes" id="UP000762110">
    <property type="component" value="Unassembled WGS sequence"/>
</dbReference>
<dbReference type="EMBL" id="JABMKV010000003">
    <property type="protein sequence ID" value="NQX32617.1"/>
    <property type="molecule type" value="Genomic_DNA"/>
</dbReference>
<keyword evidence="3" id="KW-1185">Reference proteome</keyword>
<organism evidence="2 3">
    <name type="scientific">Pedobacter boryungensis</name>
    <dbReference type="NCBI Taxonomy" id="869962"/>
    <lineage>
        <taxon>Bacteria</taxon>
        <taxon>Pseudomonadati</taxon>
        <taxon>Bacteroidota</taxon>
        <taxon>Sphingobacteriia</taxon>
        <taxon>Sphingobacteriales</taxon>
        <taxon>Sphingobacteriaceae</taxon>
        <taxon>Pedobacter</taxon>
    </lineage>
</organism>
<gene>
    <name evidence="2" type="ORF">HQN85_12815</name>
</gene>
<evidence type="ECO:0000313" key="2">
    <source>
        <dbReference type="EMBL" id="NQX32617.1"/>
    </source>
</evidence>
<sequence>MKKILFTFIAGAALFTLGLSNAKAQDYKTAAGLAVDFGDGSTLVGPHIKHFFNANGAIEGDVLFANHVTFIQALYLYHGDISGAPGLRWDLGVGPGVAIGSNNTNFLIRPNAGLDYKINGAPLGVSLDWRPAWQFFDGGNDFNAARFQIGFRYIFK</sequence>
<evidence type="ECO:0000256" key="1">
    <source>
        <dbReference type="SAM" id="SignalP"/>
    </source>
</evidence>
<feature type="chain" id="PRO_5045814633" description="Outer membrane protein beta-barrel domain-containing protein" evidence="1">
    <location>
        <begin position="25"/>
        <end position="156"/>
    </location>
</feature>
<reference evidence="2 3" key="1">
    <citation type="submission" date="2020-05" db="EMBL/GenBank/DDBJ databases">
        <title>Description of Pedobacter foliorum sp. nov.</title>
        <authorList>
            <person name="Qi S."/>
            <person name="Carlier A."/>
            <person name="Cnockaert M."/>
            <person name="Vandamme P."/>
        </authorList>
    </citation>
    <scope>NUCLEOTIDE SEQUENCE [LARGE SCALE GENOMIC DNA]</scope>
    <source>
        <strain evidence="2 3">LMG 31300</strain>
    </source>
</reference>
<accession>A0ABX2DFP1</accession>
<protein>
    <recommendedName>
        <fullName evidence="4">Outer membrane protein beta-barrel domain-containing protein</fullName>
    </recommendedName>
</protein>
<keyword evidence="1" id="KW-0732">Signal</keyword>